<reference evidence="7 8" key="1">
    <citation type="submission" date="2019-06" db="EMBL/GenBank/DDBJ databases">
        <title>Psychrobacillus vulpis sp. nov., a new species isolated from feces of a red fox that inhabits in The Tablas de Daimiel Natural Park, Albacete, Spain.</title>
        <authorList>
            <person name="Rodriguez M."/>
            <person name="Reina J.C."/>
            <person name="Bejar V."/>
            <person name="Llamas I."/>
        </authorList>
    </citation>
    <scope>NUCLEOTIDE SEQUENCE [LARGE SCALE GENOMIC DNA]</scope>
    <source>
        <strain evidence="7 8">Z8</strain>
    </source>
</reference>
<evidence type="ECO:0000256" key="4">
    <source>
        <dbReference type="ARBA" id="ARBA00023163"/>
    </source>
</evidence>
<dbReference type="NCBIfam" id="TIGR02937">
    <property type="entry name" value="sigma70-ECF"/>
    <property type="match status" value="1"/>
</dbReference>
<evidence type="ECO:0000256" key="2">
    <source>
        <dbReference type="ARBA" id="ARBA00023015"/>
    </source>
</evidence>
<feature type="domain" description="RNA polymerase sigma-70 region 2" evidence="5">
    <location>
        <begin position="16"/>
        <end position="80"/>
    </location>
</feature>
<keyword evidence="8" id="KW-1185">Reference proteome</keyword>
<organism evidence="7 8">
    <name type="scientific">Psychrobacillus vulpis</name>
    <dbReference type="NCBI Taxonomy" id="2325572"/>
    <lineage>
        <taxon>Bacteria</taxon>
        <taxon>Bacillati</taxon>
        <taxon>Bacillota</taxon>
        <taxon>Bacilli</taxon>
        <taxon>Bacillales</taxon>
        <taxon>Bacillaceae</taxon>
        <taxon>Psychrobacillus</taxon>
    </lineage>
</organism>
<comment type="similarity">
    <text evidence="1">Belongs to the sigma-70 factor family. ECF subfamily.</text>
</comment>
<dbReference type="InterPro" id="IPR013325">
    <property type="entry name" value="RNA_pol_sigma_r2"/>
</dbReference>
<feature type="domain" description="RNA polymerase sigma factor 70 region 4 type 2" evidence="6">
    <location>
        <begin position="105"/>
        <end position="155"/>
    </location>
</feature>
<evidence type="ECO:0000256" key="1">
    <source>
        <dbReference type="ARBA" id="ARBA00010641"/>
    </source>
</evidence>
<evidence type="ECO:0000313" key="7">
    <source>
        <dbReference type="EMBL" id="TQR21543.1"/>
    </source>
</evidence>
<evidence type="ECO:0000259" key="6">
    <source>
        <dbReference type="Pfam" id="PF08281"/>
    </source>
</evidence>
<dbReference type="PANTHER" id="PTHR43133:SF60">
    <property type="entry name" value="RNA POLYMERASE SIGMA FACTOR SIGV"/>
    <property type="match status" value="1"/>
</dbReference>
<dbReference type="GO" id="GO:0016987">
    <property type="term" value="F:sigma factor activity"/>
    <property type="evidence" value="ECO:0007669"/>
    <property type="project" value="UniProtKB-KW"/>
</dbReference>
<dbReference type="EMBL" id="VDGI01000001">
    <property type="protein sequence ID" value="TQR21543.1"/>
    <property type="molecule type" value="Genomic_DNA"/>
</dbReference>
<dbReference type="Proteomes" id="UP000316626">
    <property type="component" value="Unassembled WGS sequence"/>
</dbReference>
<proteinExistence type="inferred from homology"/>
<evidence type="ECO:0000259" key="5">
    <source>
        <dbReference type="Pfam" id="PF04542"/>
    </source>
</evidence>
<dbReference type="Pfam" id="PF04542">
    <property type="entry name" value="Sigma70_r2"/>
    <property type="match status" value="1"/>
</dbReference>
<dbReference type="Pfam" id="PF08281">
    <property type="entry name" value="Sigma70_r4_2"/>
    <property type="match status" value="1"/>
</dbReference>
<dbReference type="PANTHER" id="PTHR43133">
    <property type="entry name" value="RNA POLYMERASE ECF-TYPE SIGMA FACTO"/>
    <property type="match status" value="1"/>
</dbReference>
<dbReference type="InterPro" id="IPR039425">
    <property type="entry name" value="RNA_pol_sigma-70-like"/>
</dbReference>
<gene>
    <name evidence="7" type="ORF">FG384_00890</name>
</gene>
<dbReference type="InterPro" id="IPR013324">
    <property type="entry name" value="RNA_pol_sigma_r3/r4-like"/>
</dbReference>
<dbReference type="Gene3D" id="1.10.10.10">
    <property type="entry name" value="Winged helix-like DNA-binding domain superfamily/Winged helix DNA-binding domain"/>
    <property type="match status" value="1"/>
</dbReference>
<dbReference type="GO" id="GO:0006352">
    <property type="term" value="P:DNA-templated transcription initiation"/>
    <property type="evidence" value="ECO:0007669"/>
    <property type="project" value="InterPro"/>
</dbReference>
<dbReference type="CDD" id="cd06171">
    <property type="entry name" value="Sigma70_r4"/>
    <property type="match status" value="1"/>
</dbReference>
<keyword evidence="3" id="KW-0731">Sigma factor</keyword>
<keyword evidence="4" id="KW-0804">Transcription</keyword>
<keyword evidence="2" id="KW-0805">Transcription regulation</keyword>
<evidence type="ECO:0000313" key="8">
    <source>
        <dbReference type="Proteomes" id="UP000316626"/>
    </source>
</evidence>
<comment type="caution">
    <text evidence="7">The sequence shown here is derived from an EMBL/GenBank/DDBJ whole genome shotgun (WGS) entry which is preliminary data.</text>
</comment>
<dbReference type="SUPFAM" id="SSF88659">
    <property type="entry name" value="Sigma3 and sigma4 domains of RNA polymerase sigma factors"/>
    <property type="match status" value="1"/>
</dbReference>
<evidence type="ECO:0000256" key="3">
    <source>
        <dbReference type="ARBA" id="ARBA00023082"/>
    </source>
</evidence>
<dbReference type="InterPro" id="IPR013249">
    <property type="entry name" value="RNA_pol_sigma70_r4_t2"/>
</dbReference>
<sequence>MTKKEKYQLVENYIIENQNTLYRLAYSYVKNKENALDIVQESIFKALKSIDQLNEIGYLKTWLYRIVINTSLDFIKKHGRMQAMDDDVLHSFMPEQRDVEKNYDLYEAIDHLKEPYKTIIVLRYFEDLKIDEIAEIQNENTNTIKTRLYAALRKLRIKMEEKVEA</sequence>
<dbReference type="AlphaFoldDB" id="A0A544TVR7"/>
<protein>
    <submittedName>
        <fullName evidence="7">Sigma-70 family RNA polymerase sigma factor</fullName>
    </submittedName>
</protein>
<dbReference type="OrthoDB" id="9782703at2"/>
<dbReference type="GO" id="GO:0003677">
    <property type="term" value="F:DNA binding"/>
    <property type="evidence" value="ECO:0007669"/>
    <property type="project" value="InterPro"/>
</dbReference>
<name>A0A544TVR7_9BACI</name>
<dbReference type="InterPro" id="IPR036388">
    <property type="entry name" value="WH-like_DNA-bd_sf"/>
</dbReference>
<accession>A0A544TVR7</accession>
<dbReference type="Gene3D" id="1.10.1740.10">
    <property type="match status" value="1"/>
</dbReference>
<dbReference type="InterPro" id="IPR007627">
    <property type="entry name" value="RNA_pol_sigma70_r2"/>
</dbReference>
<dbReference type="SUPFAM" id="SSF88946">
    <property type="entry name" value="Sigma2 domain of RNA polymerase sigma factors"/>
    <property type="match status" value="1"/>
</dbReference>
<dbReference type="RefSeq" id="WP_142640671.1">
    <property type="nucleotide sequence ID" value="NZ_VDGI01000001.1"/>
</dbReference>
<dbReference type="InterPro" id="IPR014284">
    <property type="entry name" value="RNA_pol_sigma-70_dom"/>
</dbReference>